<dbReference type="PANTHER" id="PTHR43280:SF31">
    <property type="entry name" value="TRANSCRIPTIONAL REGULATORY PROTEIN"/>
    <property type="match status" value="1"/>
</dbReference>
<dbReference type="GO" id="GO:0003700">
    <property type="term" value="F:DNA-binding transcription factor activity"/>
    <property type="evidence" value="ECO:0007669"/>
    <property type="project" value="InterPro"/>
</dbReference>
<dbReference type="PROSITE" id="PS00041">
    <property type="entry name" value="HTH_ARAC_FAMILY_1"/>
    <property type="match status" value="1"/>
</dbReference>
<evidence type="ECO:0000256" key="3">
    <source>
        <dbReference type="ARBA" id="ARBA00023163"/>
    </source>
</evidence>
<keyword evidence="1" id="KW-0805">Transcription regulation</keyword>
<dbReference type="PROSITE" id="PS01124">
    <property type="entry name" value="HTH_ARAC_FAMILY_2"/>
    <property type="match status" value="1"/>
</dbReference>
<protein>
    <recommendedName>
        <fullName evidence="5">HTH araC/xylS-type domain-containing protein</fullName>
    </recommendedName>
</protein>
<comment type="caution">
    <text evidence="6">The sequence shown here is derived from an EMBL/GenBank/DDBJ whole genome shotgun (WGS) entry which is preliminary data.</text>
</comment>
<dbReference type="InterPro" id="IPR018060">
    <property type="entry name" value="HTH_AraC"/>
</dbReference>
<dbReference type="GO" id="GO:0043565">
    <property type="term" value="F:sequence-specific DNA binding"/>
    <property type="evidence" value="ECO:0007669"/>
    <property type="project" value="InterPro"/>
</dbReference>
<keyword evidence="2" id="KW-0238">DNA-binding</keyword>
<keyword evidence="3" id="KW-0804">Transcription</keyword>
<feature type="domain" description="HTH araC/xylS-type" evidence="5">
    <location>
        <begin position="230"/>
        <end position="333"/>
    </location>
</feature>
<evidence type="ECO:0000256" key="1">
    <source>
        <dbReference type="ARBA" id="ARBA00023015"/>
    </source>
</evidence>
<accession>A0A9W6UN24</accession>
<evidence type="ECO:0000313" key="6">
    <source>
        <dbReference type="EMBL" id="GLW53697.1"/>
    </source>
</evidence>
<dbReference type="InterPro" id="IPR018062">
    <property type="entry name" value="HTH_AraC-typ_CS"/>
</dbReference>
<organism evidence="6 7">
    <name type="scientific">Kitasatospora phosalacinea</name>
    <dbReference type="NCBI Taxonomy" id="2065"/>
    <lineage>
        <taxon>Bacteria</taxon>
        <taxon>Bacillati</taxon>
        <taxon>Actinomycetota</taxon>
        <taxon>Actinomycetes</taxon>
        <taxon>Kitasatosporales</taxon>
        <taxon>Streptomycetaceae</taxon>
        <taxon>Kitasatospora</taxon>
    </lineage>
</organism>
<dbReference type="PANTHER" id="PTHR43280">
    <property type="entry name" value="ARAC-FAMILY TRANSCRIPTIONAL REGULATOR"/>
    <property type="match status" value="1"/>
</dbReference>
<dbReference type="EMBL" id="BSRX01000008">
    <property type="protein sequence ID" value="GLW53697.1"/>
    <property type="molecule type" value="Genomic_DNA"/>
</dbReference>
<dbReference type="Proteomes" id="UP001165143">
    <property type="component" value="Unassembled WGS sequence"/>
</dbReference>
<dbReference type="AlphaFoldDB" id="A0A9W6UN24"/>
<name>A0A9W6UN24_9ACTN</name>
<dbReference type="Pfam" id="PF14525">
    <property type="entry name" value="AraC_binding_2"/>
    <property type="match status" value="1"/>
</dbReference>
<evidence type="ECO:0000259" key="5">
    <source>
        <dbReference type="PROSITE" id="PS01124"/>
    </source>
</evidence>
<gene>
    <name evidence="6" type="ORF">Kpho01_17080</name>
</gene>
<feature type="region of interest" description="Disordered" evidence="4">
    <location>
        <begin position="326"/>
        <end position="345"/>
    </location>
</feature>
<sequence>MERIMTATKQDVLERKRRSEERFETWRDLIALTRSCDASTPYTDRFSAELRRLELGPVTFLGTSFPAAQFKRTDAQVRRSDPAVFHLTLMLHGRLNLVRPHEADFTAVPGDITLLDSSRPYHLRALGAPLEGAESPQINALGIDFPTSLLPVPPHQLRPLLGRGYRPQEGTAALIPDFLLSLNRQAVSLGPAAVSRLGPVVVDLVSAWLTEEVEMTALLSPETRRRALVENVRAFVRRNLHDTELTPGVIAAAHHISVSYLHRVFTEESGGETVAAWTRRRRLEQAHRDLADPAQRGTPIHVLAARCGIPRPDDFSRAFRAAYGLSPRDHRRQALGEAPQPSAEG</sequence>
<dbReference type="SMART" id="SM00342">
    <property type="entry name" value="HTH_ARAC"/>
    <property type="match status" value="1"/>
</dbReference>
<dbReference type="Gene3D" id="1.10.10.60">
    <property type="entry name" value="Homeodomain-like"/>
    <property type="match status" value="1"/>
</dbReference>
<evidence type="ECO:0000313" key="7">
    <source>
        <dbReference type="Proteomes" id="UP001165143"/>
    </source>
</evidence>
<reference evidence="6" key="1">
    <citation type="submission" date="2023-02" db="EMBL/GenBank/DDBJ databases">
        <title>Kitasatospora phosalacinea NBRC 14362.</title>
        <authorList>
            <person name="Ichikawa N."/>
            <person name="Sato H."/>
            <person name="Tonouchi N."/>
        </authorList>
    </citation>
    <scope>NUCLEOTIDE SEQUENCE</scope>
    <source>
        <strain evidence="6">NBRC 14362</strain>
    </source>
</reference>
<evidence type="ECO:0000256" key="4">
    <source>
        <dbReference type="SAM" id="MobiDB-lite"/>
    </source>
</evidence>
<dbReference type="Pfam" id="PF12833">
    <property type="entry name" value="HTH_18"/>
    <property type="match status" value="1"/>
</dbReference>
<proteinExistence type="predicted"/>
<dbReference type="InterPro" id="IPR035418">
    <property type="entry name" value="AraC-bd_2"/>
</dbReference>
<evidence type="ECO:0000256" key="2">
    <source>
        <dbReference type="ARBA" id="ARBA00023125"/>
    </source>
</evidence>
<dbReference type="InterPro" id="IPR009057">
    <property type="entry name" value="Homeodomain-like_sf"/>
</dbReference>
<dbReference type="SUPFAM" id="SSF46689">
    <property type="entry name" value="Homeodomain-like"/>
    <property type="match status" value="1"/>
</dbReference>